<keyword evidence="4" id="KW-0540">Nuclease</keyword>
<comment type="similarity">
    <text evidence="3">Belongs to the HARBI1 family.</text>
</comment>
<evidence type="ECO:0000256" key="7">
    <source>
        <dbReference type="ARBA" id="ARBA00023242"/>
    </source>
</evidence>
<evidence type="ECO:0000313" key="10">
    <source>
        <dbReference type="Proteomes" id="UP000237271"/>
    </source>
</evidence>
<dbReference type="AlphaFoldDB" id="A0A2P4XEQ9"/>
<name>A0A2P4XEQ9_9STRA</name>
<keyword evidence="6" id="KW-0378">Hydrolase</keyword>
<dbReference type="GO" id="GO:0016787">
    <property type="term" value="F:hydrolase activity"/>
    <property type="evidence" value="ECO:0007669"/>
    <property type="project" value="UniProtKB-KW"/>
</dbReference>
<reference evidence="9 10" key="1">
    <citation type="journal article" date="2017" name="Genome Biol. Evol.">
        <title>Phytophthora megakarya and P. palmivora, closely related causal agents of cacao black pod rot, underwent increases in genome sizes and gene numbers by different mechanisms.</title>
        <authorList>
            <person name="Ali S.S."/>
            <person name="Shao J."/>
            <person name="Lary D.J."/>
            <person name="Kronmiller B."/>
            <person name="Shen D."/>
            <person name="Strem M.D."/>
            <person name="Amoako-Attah I."/>
            <person name="Akrofi A.Y."/>
            <person name="Begoude B.A."/>
            <person name="Ten Hoopen G.M."/>
            <person name="Coulibaly K."/>
            <person name="Kebe B.I."/>
            <person name="Melnick R.L."/>
            <person name="Guiltinan M.J."/>
            <person name="Tyler B.M."/>
            <person name="Meinhardt L.W."/>
            <person name="Bailey B.A."/>
        </authorList>
    </citation>
    <scope>NUCLEOTIDE SEQUENCE [LARGE SCALE GENOMIC DNA]</scope>
    <source>
        <strain evidence="10">sbr112.9</strain>
    </source>
</reference>
<gene>
    <name evidence="9" type="ORF">PHPALM_20502</name>
</gene>
<keyword evidence="5" id="KW-0479">Metal-binding</keyword>
<protein>
    <recommendedName>
        <fullName evidence="8">DDE Tnp4 domain-containing protein</fullName>
    </recommendedName>
</protein>
<organism evidence="9 10">
    <name type="scientific">Phytophthora palmivora</name>
    <dbReference type="NCBI Taxonomy" id="4796"/>
    <lineage>
        <taxon>Eukaryota</taxon>
        <taxon>Sar</taxon>
        <taxon>Stramenopiles</taxon>
        <taxon>Oomycota</taxon>
        <taxon>Peronosporomycetes</taxon>
        <taxon>Peronosporales</taxon>
        <taxon>Peronosporaceae</taxon>
        <taxon>Phytophthora</taxon>
    </lineage>
</organism>
<dbReference type="GO" id="GO:0004518">
    <property type="term" value="F:nuclease activity"/>
    <property type="evidence" value="ECO:0007669"/>
    <property type="project" value="UniProtKB-KW"/>
</dbReference>
<evidence type="ECO:0000259" key="8">
    <source>
        <dbReference type="Pfam" id="PF13359"/>
    </source>
</evidence>
<proteinExistence type="inferred from homology"/>
<evidence type="ECO:0000313" key="9">
    <source>
        <dbReference type="EMBL" id="POM64030.1"/>
    </source>
</evidence>
<sequence>MDVDNGMLEYGVVICVLVISAEGDVYTDKNSDSLAEEEVVVLCFLNILLMMSLGQLDGRSIRGPIQENIVVRSDFFAKLRAQRSPKAFKKTLRCTPDSFNGLIRLLEPLYYQKYGFPGQNTQYRFEFGLAALLTYYGNGCGIDGDGIGGAAAHLGMSRTVAMGYIKRLEDLLYALMPDVIYFPAPTAEDEWDDLVERFSRRGSDFPDVACVFDGTIIKTRRPHDHMGFYDKNGKTSYNCLAVIDYRENFRYLGVFSGSNADQGMWNQSEVLGPRARYLCPPGINWLGDAGLKIWPFLTVLFHERRGKRLNRKQRCFNFHLSSTRILVECVFGKLKGRFKVLNGVTDRHSHAKNARMICTAAVLHNWLIDIGDNIDFGSKRDDESRRKARQAMNAFERHWERTDDEISLGEAKRNAYMERFFRQDNESNKTDALNNWLAA</sequence>
<keyword evidence="7" id="KW-0539">Nucleus</keyword>
<comment type="caution">
    <text evidence="9">The sequence shown here is derived from an EMBL/GenBank/DDBJ whole genome shotgun (WGS) entry which is preliminary data.</text>
</comment>
<evidence type="ECO:0000256" key="5">
    <source>
        <dbReference type="ARBA" id="ARBA00022723"/>
    </source>
</evidence>
<dbReference type="GO" id="GO:0005634">
    <property type="term" value="C:nucleus"/>
    <property type="evidence" value="ECO:0007669"/>
    <property type="project" value="UniProtKB-SubCell"/>
</dbReference>
<evidence type="ECO:0000256" key="1">
    <source>
        <dbReference type="ARBA" id="ARBA00001968"/>
    </source>
</evidence>
<evidence type="ECO:0000256" key="6">
    <source>
        <dbReference type="ARBA" id="ARBA00022801"/>
    </source>
</evidence>
<dbReference type="OrthoDB" id="2668416at2759"/>
<evidence type="ECO:0000256" key="2">
    <source>
        <dbReference type="ARBA" id="ARBA00004123"/>
    </source>
</evidence>
<dbReference type="Pfam" id="PF13359">
    <property type="entry name" value="DDE_Tnp_4"/>
    <property type="match status" value="1"/>
</dbReference>
<accession>A0A2P4XEQ9</accession>
<comment type="cofactor">
    <cofactor evidence="1">
        <name>a divalent metal cation</name>
        <dbReference type="ChEBI" id="CHEBI:60240"/>
    </cofactor>
</comment>
<dbReference type="InterPro" id="IPR027806">
    <property type="entry name" value="HARBI1_dom"/>
</dbReference>
<evidence type="ECO:0000256" key="3">
    <source>
        <dbReference type="ARBA" id="ARBA00006958"/>
    </source>
</evidence>
<dbReference type="Proteomes" id="UP000237271">
    <property type="component" value="Unassembled WGS sequence"/>
</dbReference>
<dbReference type="EMBL" id="NCKW01011216">
    <property type="protein sequence ID" value="POM64030.1"/>
    <property type="molecule type" value="Genomic_DNA"/>
</dbReference>
<comment type="subcellular location">
    <subcellularLocation>
        <location evidence="2">Nucleus</location>
    </subcellularLocation>
</comment>
<dbReference type="GO" id="GO:0046872">
    <property type="term" value="F:metal ion binding"/>
    <property type="evidence" value="ECO:0007669"/>
    <property type="project" value="UniProtKB-KW"/>
</dbReference>
<feature type="domain" description="DDE Tnp4" evidence="8">
    <location>
        <begin position="213"/>
        <end position="365"/>
    </location>
</feature>
<dbReference type="InterPro" id="IPR045249">
    <property type="entry name" value="HARBI1-like"/>
</dbReference>
<dbReference type="PANTHER" id="PTHR22930">
    <property type="match status" value="1"/>
</dbReference>
<evidence type="ECO:0000256" key="4">
    <source>
        <dbReference type="ARBA" id="ARBA00022722"/>
    </source>
</evidence>
<dbReference type="PANTHER" id="PTHR22930:SF85">
    <property type="entry name" value="GH03217P-RELATED"/>
    <property type="match status" value="1"/>
</dbReference>
<keyword evidence="10" id="KW-1185">Reference proteome</keyword>